<dbReference type="EMBL" id="AZIL01000467">
    <property type="protein sequence ID" value="EWM27398.1"/>
    <property type="molecule type" value="Genomic_DNA"/>
</dbReference>
<accession>W7TV32</accession>
<evidence type="ECO:0000313" key="1">
    <source>
        <dbReference type="EMBL" id="EWM27398.1"/>
    </source>
</evidence>
<evidence type="ECO:0000313" key="2">
    <source>
        <dbReference type="Proteomes" id="UP000019335"/>
    </source>
</evidence>
<organism evidence="1 2">
    <name type="scientific">Nannochloropsis gaditana</name>
    <dbReference type="NCBI Taxonomy" id="72520"/>
    <lineage>
        <taxon>Eukaryota</taxon>
        <taxon>Sar</taxon>
        <taxon>Stramenopiles</taxon>
        <taxon>Ochrophyta</taxon>
        <taxon>Eustigmatophyceae</taxon>
        <taxon>Eustigmatales</taxon>
        <taxon>Monodopsidaceae</taxon>
        <taxon>Nannochloropsis</taxon>
    </lineage>
</organism>
<protein>
    <submittedName>
        <fullName evidence="1">Uncharacterized protein</fullName>
    </submittedName>
</protein>
<keyword evidence="2" id="KW-1185">Reference proteome</keyword>
<comment type="caution">
    <text evidence="1">The sequence shown here is derived from an EMBL/GenBank/DDBJ whole genome shotgun (WGS) entry which is preliminary data.</text>
</comment>
<dbReference type="Proteomes" id="UP000019335">
    <property type="component" value="Chromosome 6"/>
</dbReference>
<gene>
    <name evidence="1" type="ORF">Naga_101181g2</name>
</gene>
<name>W7TV32_9STRA</name>
<proteinExistence type="predicted"/>
<dbReference type="AlphaFoldDB" id="W7TV32"/>
<reference evidence="1 2" key="1">
    <citation type="journal article" date="2014" name="Mol. Plant">
        <title>Chromosome Scale Genome Assembly and Transcriptome Profiling of Nannochloropsis gaditana in Nitrogen Depletion.</title>
        <authorList>
            <person name="Corteggiani Carpinelli E."/>
            <person name="Telatin A."/>
            <person name="Vitulo N."/>
            <person name="Forcato C."/>
            <person name="D'Angelo M."/>
            <person name="Schiavon R."/>
            <person name="Vezzi A."/>
            <person name="Giacometti G.M."/>
            <person name="Morosinotto T."/>
            <person name="Valle G."/>
        </authorList>
    </citation>
    <scope>NUCLEOTIDE SEQUENCE [LARGE SCALE GENOMIC DNA]</scope>
    <source>
        <strain evidence="1 2">B-31</strain>
    </source>
</reference>
<sequence length="197" mass="22829">MLDLTHPNRLSITSCTEPCRRGVWRLHLDLWLGVYIGLAENLGTKYFLIFYRKNSRGKEKAFKSCYLKNIGIIVPTQFYWGRIIKNQLQYFSKPEAIGSFFPPEGLLDFFSLSAREIQIRVSGHRVKRRMLKCSSMDKAELLKINFNISPSQKGLDLSFLQKGLDFFSLSAREIQVRVSGHRVKRRMLKCSSMGKMP</sequence>